<keyword evidence="1" id="KW-0472">Membrane</keyword>
<gene>
    <name evidence="2" type="ORF">GCM10017567_74210</name>
</gene>
<feature type="transmembrane region" description="Helical" evidence="1">
    <location>
        <begin position="216"/>
        <end position="235"/>
    </location>
</feature>
<evidence type="ECO:0000313" key="3">
    <source>
        <dbReference type="Proteomes" id="UP000649955"/>
    </source>
</evidence>
<evidence type="ECO:0000313" key="2">
    <source>
        <dbReference type="EMBL" id="GHG41715.1"/>
    </source>
</evidence>
<dbReference type="EMBL" id="BNAW01000051">
    <property type="protein sequence ID" value="GHG41715.1"/>
    <property type="molecule type" value="Genomic_DNA"/>
</dbReference>
<comment type="caution">
    <text evidence="2">The sequence shown here is derived from an EMBL/GenBank/DDBJ whole genome shotgun (WGS) entry which is preliminary data.</text>
</comment>
<keyword evidence="1" id="KW-1133">Transmembrane helix</keyword>
<feature type="transmembrane region" description="Helical" evidence="1">
    <location>
        <begin position="173"/>
        <end position="195"/>
    </location>
</feature>
<organism evidence="2 3">
    <name type="scientific">Amycolatopsis bullii</name>
    <dbReference type="NCBI Taxonomy" id="941987"/>
    <lineage>
        <taxon>Bacteria</taxon>
        <taxon>Bacillati</taxon>
        <taxon>Actinomycetota</taxon>
        <taxon>Actinomycetes</taxon>
        <taxon>Pseudonocardiales</taxon>
        <taxon>Pseudonocardiaceae</taxon>
        <taxon>Amycolatopsis</taxon>
    </lineage>
</organism>
<dbReference type="Pfam" id="PF13398">
    <property type="entry name" value="Peptidase_M50B"/>
    <property type="match status" value="1"/>
</dbReference>
<dbReference type="InterPro" id="IPR049500">
    <property type="entry name" value="Peptidase_M50B-like"/>
</dbReference>
<feature type="transmembrane region" description="Helical" evidence="1">
    <location>
        <begin position="95"/>
        <end position="117"/>
    </location>
</feature>
<feature type="transmembrane region" description="Helical" evidence="1">
    <location>
        <begin position="148"/>
        <end position="167"/>
    </location>
</feature>
<accession>A0ABQ3KRA6</accession>
<keyword evidence="1" id="KW-0812">Transmembrane</keyword>
<keyword evidence="3" id="KW-1185">Reference proteome</keyword>
<dbReference type="Proteomes" id="UP000649955">
    <property type="component" value="Unassembled WGS sequence"/>
</dbReference>
<proteinExistence type="predicted"/>
<evidence type="ECO:0000256" key="1">
    <source>
        <dbReference type="SAM" id="Phobius"/>
    </source>
</evidence>
<dbReference type="RefSeq" id="WP_229903104.1">
    <property type="nucleotide sequence ID" value="NZ_BNAW01000051.1"/>
</dbReference>
<name>A0ABQ3KRA6_9PSEU</name>
<sequence>MKRGKLDEIVNATVPTPGWWLVAATGLAAAAVALASLSMLVTGQRRLLTRLNVLGTFVHEGGHALVNVLTGGGVYQVAIFTPDSGMTWIWFRSRFSSIASSAAGYAMPPLAGLGAAVQLHRGHAAAVLALTVVAAALLLFLSADLLTFAVVAGIGAVAFAALAWAPAWLQTTIAYLEAWLLLTSELAGLANLVTIRLHGGGSEDSDDATSLATETHIPGFVWIAGWLALIIWALYEAFPLLWP</sequence>
<protein>
    <submittedName>
        <fullName evidence="2">Membrane protein</fullName>
    </submittedName>
</protein>
<feature type="transmembrane region" description="Helical" evidence="1">
    <location>
        <begin position="123"/>
        <end position="141"/>
    </location>
</feature>
<feature type="transmembrane region" description="Helical" evidence="1">
    <location>
        <begin position="20"/>
        <end position="41"/>
    </location>
</feature>
<reference evidence="3" key="1">
    <citation type="journal article" date="2019" name="Int. J. Syst. Evol. Microbiol.">
        <title>The Global Catalogue of Microorganisms (GCM) 10K type strain sequencing project: providing services to taxonomists for standard genome sequencing and annotation.</title>
        <authorList>
            <consortium name="The Broad Institute Genomics Platform"/>
            <consortium name="The Broad Institute Genome Sequencing Center for Infectious Disease"/>
            <person name="Wu L."/>
            <person name="Ma J."/>
        </authorList>
    </citation>
    <scope>NUCLEOTIDE SEQUENCE [LARGE SCALE GENOMIC DNA]</scope>
    <source>
        <strain evidence="3">CGMCC 4.7680</strain>
    </source>
</reference>